<evidence type="ECO:0000313" key="2">
    <source>
        <dbReference type="Proteomes" id="UP000324707"/>
    </source>
</evidence>
<gene>
    <name evidence="1" type="ORF">EPJ69_04555</name>
</gene>
<accession>A0A5C8E7H5</accession>
<organism evidence="1 2">
    <name type="scientific">Brachyspira aalborgi</name>
    <dbReference type="NCBI Taxonomy" id="29522"/>
    <lineage>
        <taxon>Bacteria</taxon>
        <taxon>Pseudomonadati</taxon>
        <taxon>Spirochaetota</taxon>
        <taxon>Spirochaetia</taxon>
        <taxon>Brachyspirales</taxon>
        <taxon>Brachyspiraceae</taxon>
        <taxon>Brachyspira</taxon>
    </lineage>
</organism>
<proteinExistence type="predicted"/>
<comment type="caution">
    <text evidence="1">The sequence shown here is derived from an EMBL/GenBank/DDBJ whole genome shotgun (WGS) entry which is preliminary data.</text>
</comment>
<evidence type="ECO:0000313" key="1">
    <source>
        <dbReference type="EMBL" id="TXJ33656.1"/>
    </source>
</evidence>
<dbReference type="AlphaFoldDB" id="A0A5C8E7H5"/>
<name>A0A5C8E7H5_9SPIR</name>
<protein>
    <submittedName>
        <fullName evidence="1">Nucleotidyltransferase</fullName>
    </submittedName>
</protein>
<dbReference type="Proteomes" id="UP000324707">
    <property type="component" value="Unassembled WGS sequence"/>
</dbReference>
<keyword evidence="1" id="KW-0808">Transferase</keyword>
<dbReference type="RefSeq" id="WP_147736367.1">
    <property type="nucleotide sequence ID" value="NZ_SAXX01000011.1"/>
</dbReference>
<reference evidence="1 2" key="1">
    <citation type="journal article" date="1992" name="Lakartidningen">
        <title>[Penicillin V and not amoxicillin is the first choice preparation in acute otitis].</title>
        <authorList>
            <person name="Kamme C."/>
            <person name="Lundgren K."/>
            <person name="Prellner K."/>
        </authorList>
    </citation>
    <scope>NUCLEOTIDE SEQUENCE [LARGE SCALE GENOMIC DNA]</scope>
    <source>
        <strain evidence="1 2">PC5538III-lc</strain>
    </source>
</reference>
<dbReference type="GO" id="GO:0016740">
    <property type="term" value="F:transferase activity"/>
    <property type="evidence" value="ECO:0007669"/>
    <property type="project" value="UniProtKB-KW"/>
</dbReference>
<sequence length="326" mass="38863">MLTSKLLEIKLESFIENTIDLNKNDVEKACKSRNNLINNIIEILNKNQFFNVYEERNLNYGSFENGTKILELDDIDIMICIKANYRTYGYYESNRFIRIIENMYDEECLEDNTKFLNSTKLLNLLKNELAKIDDYEKADIHKNKEAVTLKLKSYKWNFDIVPCFFTAPEYYNYNKQYYLIPDGEGNWKKSDPRIDKENIDKLNETQLNIIKLIKYWNKKKKITTMKSYILECMLLEYFNEIEDNISIYYMFKNALKYISKNIFCPICDPKNIQGDLNKLNKEERISISEKAKKCYIICNEAINLIERNNYDEAVNKFSEILNDFNG</sequence>
<dbReference type="Gene3D" id="3.30.460.90">
    <property type="match status" value="1"/>
</dbReference>
<dbReference type="EMBL" id="SAXX01000011">
    <property type="protein sequence ID" value="TXJ33656.1"/>
    <property type="molecule type" value="Genomic_DNA"/>
</dbReference>